<comment type="subunit">
    <text evidence="5">NDH-1 is composed of 14 different subunits. Subunits NuoA, H, J, K, L, M, N constitute the membrane sector of the complex.</text>
</comment>
<evidence type="ECO:0000256" key="6">
    <source>
        <dbReference type="RuleBase" id="RU000320"/>
    </source>
</evidence>
<feature type="transmembrane region" description="Helical" evidence="5">
    <location>
        <begin position="177"/>
        <end position="199"/>
    </location>
</feature>
<organism evidence="8 9">
    <name type="scientific">Arcticibacter tournemirensis</name>
    <dbReference type="NCBI Taxonomy" id="699437"/>
    <lineage>
        <taxon>Bacteria</taxon>
        <taxon>Pseudomonadati</taxon>
        <taxon>Bacteroidota</taxon>
        <taxon>Sphingobacteriia</taxon>
        <taxon>Sphingobacteriales</taxon>
        <taxon>Sphingobacteriaceae</taxon>
        <taxon>Arcticibacter</taxon>
    </lineage>
</organism>
<dbReference type="GO" id="GO:0005886">
    <property type="term" value="C:plasma membrane"/>
    <property type="evidence" value="ECO:0007669"/>
    <property type="project" value="UniProtKB-SubCell"/>
</dbReference>
<comment type="caution">
    <text evidence="8">The sequence shown here is derived from an EMBL/GenBank/DDBJ whole genome shotgun (WGS) entry which is preliminary data.</text>
</comment>
<feature type="transmembrane region" description="Helical" evidence="5">
    <location>
        <begin position="348"/>
        <end position="366"/>
    </location>
</feature>
<reference evidence="8 9" key="1">
    <citation type="submission" date="2018-12" db="EMBL/GenBank/DDBJ databases">
        <title>The Draft Genome Sequence of the Soil Bacterium Pedobacter tournemirensis R1.</title>
        <authorList>
            <person name="He J."/>
        </authorList>
    </citation>
    <scope>NUCLEOTIDE SEQUENCE [LARGE SCALE GENOMIC DNA]</scope>
    <source>
        <strain evidence="8 9">R1</strain>
    </source>
</reference>
<keyword evidence="5" id="KW-0874">Quinone</keyword>
<dbReference type="InterPro" id="IPR001750">
    <property type="entry name" value="ND/Mrp_TM"/>
</dbReference>
<evidence type="ECO:0000256" key="2">
    <source>
        <dbReference type="ARBA" id="ARBA00022692"/>
    </source>
</evidence>
<dbReference type="EC" id="7.1.1.-" evidence="5"/>
<evidence type="ECO:0000259" key="7">
    <source>
        <dbReference type="Pfam" id="PF00361"/>
    </source>
</evidence>
<keyword evidence="5" id="KW-1003">Cell membrane</keyword>
<proteinExistence type="inferred from homology"/>
<dbReference type="GO" id="GO:0050136">
    <property type="term" value="F:NADH dehydrogenase (quinone) (non-electrogenic) activity"/>
    <property type="evidence" value="ECO:0007669"/>
    <property type="project" value="UniProtKB-UniRule"/>
</dbReference>
<comment type="catalytic activity">
    <reaction evidence="5">
        <text>a quinone + NADH + 5 H(+)(in) = a quinol + NAD(+) + 4 H(+)(out)</text>
        <dbReference type="Rhea" id="RHEA:57888"/>
        <dbReference type="ChEBI" id="CHEBI:15378"/>
        <dbReference type="ChEBI" id="CHEBI:24646"/>
        <dbReference type="ChEBI" id="CHEBI:57540"/>
        <dbReference type="ChEBI" id="CHEBI:57945"/>
        <dbReference type="ChEBI" id="CHEBI:132124"/>
    </reaction>
</comment>
<dbReference type="RefSeq" id="WP_128771469.1">
    <property type="nucleotide sequence ID" value="NZ_RXOC01000022.1"/>
</dbReference>
<dbReference type="GO" id="GO:0048038">
    <property type="term" value="F:quinone binding"/>
    <property type="evidence" value="ECO:0007669"/>
    <property type="project" value="UniProtKB-KW"/>
</dbReference>
<comment type="function">
    <text evidence="5">NDH-1 shuttles electrons from NADH, via FMN and iron-sulfur (Fe-S) centers, to quinones in the respiratory chain. The immediate electron acceptor for the enzyme in this species is believed to be a menaquinone. Couples the redox reaction to proton translocation (for every two electrons transferred, four hydrogen ions are translocated across the cytoplasmic membrane), and thus conserves the redox energy in a proton gradient.</text>
</comment>
<keyword evidence="5" id="KW-0813">Transport</keyword>
<dbReference type="GO" id="GO:0008137">
    <property type="term" value="F:NADH dehydrogenase (ubiquinone) activity"/>
    <property type="evidence" value="ECO:0007669"/>
    <property type="project" value="InterPro"/>
</dbReference>
<feature type="transmembrane region" description="Helical" evidence="5">
    <location>
        <begin position="475"/>
        <end position="493"/>
    </location>
</feature>
<comment type="similarity">
    <text evidence="5">Belongs to the complex I subunit 2 family.</text>
</comment>
<keyword evidence="5" id="KW-0520">NAD</keyword>
<feature type="transmembrane region" description="Helical" evidence="5">
    <location>
        <begin position="121"/>
        <end position="138"/>
    </location>
</feature>
<feature type="transmembrane region" description="Helical" evidence="5">
    <location>
        <begin position="144"/>
        <end position="165"/>
    </location>
</feature>
<feature type="transmembrane region" description="Helical" evidence="5">
    <location>
        <begin position="219"/>
        <end position="244"/>
    </location>
</feature>
<feature type="transmembrane region" description="Helical" evidence="5">
    <location>
        <begin position="296"/>
        <end position="314"/>
    </location>
</feature>
<keyword evidence="4 5" id="KW-0472">Membrane</keyword>
<dbReference type="AlphaFoldDB" id="A0A4Q0M2D6"/>
<keyword evidence="5" id="KW-1278">Translocase</keyword>
<evidence type="ECO:0000256" key="3">
    <source>
        <dbReference type="ARBA" id="ARBA00022989"/>
    </source>
</evidence>
<feature type="transmembrane region" description="Helical" evidence="5">
    <location>
        <begin position="432"/>
        <end position="454"/>
    </location>
</feature>
<evidence type="ECO:0000256" key="4">
    <source>
        <dbReference type="ARBA" id="ARBA00023136"/>
    </source>
</evidence>
<evidence type="ECO:0000313" key="9">
    <source>
        <dbReference type="Proteomes" id="UP000290848"/>
    </source>
</evidence>
<dbReference type="Pfam" id="PF00361">
    <property type="entry name" value="Proton_antipo_M"/>
    <property type="match status" value="1"/>
</dbReference>
<feature type="transmembrane region" description="Helical" evidence="5">
    <location>
        <begin position="20"/>
        <end position="42"/>
    </location>
</feature>
<keyword evidence="3 5" id="KW-1133">Transmembrane helix</keyword>
<dbReference type="GO" id="GO:0012505">
    <property type="term" value="C:endomembrane system"/>
    <property type="evidence" value="ECO:0007669"/>
    <property type="project" value="UniProtKB-SubCell"/>
</dbReference>
<keyword evidence="2 5" id="KW-0812">Transmembrane</keyword>
<feature type="domain" description="NADH:quinone oxidoreductase/Mrp antiporter transmembrane" evidence="7">
    <location>
        <begin position="140"/>
        <end position="426"/>
    </location>
</feature>
<comment type="subcellular location">
    <subcellularLocation>
        <location evidence="5">Cell membrane</location>
        <topology evidence="5">Multi-pass membrane protein</topology>
    </subcellularLocation>
    <subcellularLocation>
        <location evidence="1">Endomembrane system</location>
        <topology evidence="1">Multi-pass membrane protein</topology>
    </subcellularLocation>
    <subcellularLocation>
        <location evidence="6">Membrane</location>
        <topology evidence="6">Multi-pass membrane protein</topology>
    </subcellularLocation>
</comment>
<dbReference type="EMBL" id="RXOC01000022">
    <property type="protein sequence ID" value="RXF67011.1"/>
    <property type="molecule type" value="Genomic_DNA"/>
</dbReference>
<feature type="transmembrane region" description="Helical" evidence="5">
    <location>
        <begin position="387"/>
        <end position="412"/>
    </location>
</feature>
<dbReference type="InterPro" id="IPR010096">
    <property type="entry name" value="NADH-Q_OxRdtase_suN/2"/>
</dbReference>
<evidence type="ECO:0000313" key="8">
    <source>
        <dbReference type="EMBL" id="RXF67011.1"/>
    </source>
</evidence>
<dbReference type="HAMAP" id="MF_00445">
    <property type="entry name" value="NDH1_NuoN_1"/>
    <property type="match status" value="1"/>
</dbReference>
<name>A0A4Q0M2D6_9SPHI</name>
<feature type="transmembrane region" description="Helical" evidence="5">
    <location>
        <begin position="49"/>
        <end position="67"/>
    </location>
</feature>
<protein>
    <recommendedName>
        <fullName evidence="5">NADH-quinone oxidoreductase subunit N</fullName>
        <ecNumber evidence="5">7.1.1.-</ecNumber>
    </recommendedName>
    <alternativeName>
        <fullName evidence="5">NADH dehydrogenase I subunit N</fullName>
    </alternativeName>
    <alternativeName>
        <fullName evidence="5">NDH-1 subunit N</fullName>
    </alternativeName>
</protein>
<feature type="transmembrane region" description="Helical" evidence="5">
    <location>
        <begin position="256"/>
        <end position="276"/>
    </location>
</feature>
<dbReference type="GO" id="GO:0042773">
    <property type="term" value="P:ATP synthesis coupled electron transport"/>
    <property type="evidence" value="ECO:0007669"/>
    <property type="project" value="InterPro"/>
</dbReference>
<feature type="transmembrane region" description="Helical" evidence="5">
    <location>
        <begin position="87"/>
        <end position="109"/>
    </location>
</feature>
<dbReference type="Proteomes" id="UP000290848">
    <property type="component" value="Unassembled WGS sequence"/>
</dbReference>
<evidence type="ECO:0000256" key="1">
    <source>
        <dbReference type="ARBA" id="ARBA00004127"/>
    </source>
</evidence>
<accession>A0A4Q0M2D6</accession>
<feature type="transmembrane region" description="Helical" evidence="5">
    <location>
        <begin position="321"/>
        <end position="342"/>
    </location>
</feature>
<dbReference type="PANTHER" id="PTHR22773">
    <property type="entry name" value="NADH DEHYDROGENASE"/>
    <property type="match status" value="1"/>
</dbReference>
<evidence type="ECO:0000256" key="5">
    <source>
        <dbReference type="HAMAP-Rule" id="MF_00445"/>
    </source>
</evidence>
<sequence length="498" mass="54277">MNELLPTLPVFIKDVLSGMAYLIPEIILVVTFIIVLLADLFFPGRRSSVAFWLCLTGITASVLFVAFKVPSVKGPALLFGNTLVSDAMSSIFKQIFYAVIVLFAIFIRCNPRVKQHKKGSGDLYILLPAVLLGLNLMSMASSLLLIYLSIEMISISSYLMVGYVSGDDKQTEAAMKYVLFGSACSAIMLYGMSLLYGFTGTLTITDPEFLLGLGEMPRSVVVIAVGLVLVGIGFKLSFVPFHFWSPDVYEGAPVPVTAFLSTGPKIAGFAILIRFLGGFSPQQGMGSISVFDFEGVLSAVAILSMVVGNFVAIWQDNIKRMLAYSSIGHTGFILMAVVVSTGSGLKAMMFYLLIYGLMNMSAFMLAGKIEDQSGAVSIKDYRGLGRYLKIEMVCFVVVLMSLTGLPPLAGFIAKFLVFSAVFENYSVDHSPWMLALLVTGAITTVVSLFYYFKVPLNAFLRQSETTPVITVRRDILTYIIIGLTFLLLLWGVFPGLLI</sequence>
<dbReference type="NCBIfam" id="TIGR01770">
    <property type="entry name" value="NDH_I_N"/>
    <property type="match status" value="1"/>
</dbReference>
<gene>
    <name evidence="5" type="primary">nuoN</name>
    <name evidence="8" type="ORF">EKH83_21185</name>
</gene>